<organism evidence="6 7">
    <name type="scientific">Pseudonocardia zijingensis</name>
    <dbReference type="NCBI Taxonomy" id="153376"/>
    <lineage>
        <taxon>Bacteria</taxon>
        <taxon>Bacillati</taxon>
        <taxon>Actinomycetota</taxon>
        <taxon>Actinomycetes</taxon>
        <taxon>Pseudonocardiales</taxon>
        <taxon>Pseudonocardiaceae</taxon>
        <taxon>Pseudonocardia</taxon>
    </lineage>
</organism>
<keyword evidence="2 4" id="KW-0238">DNA-binding</keyword>
<evidence type="ECO:0000259" key="5">
    <source>
        <dbReference type="PROSITE" id="PS50977"/>
    </source>
</evidence>
<dbReference type="PRINTS" id="PR00455">
    <property type="entry name" value="HTHTETR"/>
</dbReference>
<feature type="domain" description="HTH tetR-type" evidence="5">
    <location>
        <begin position="23"/>
        <end position="83"/>
    </location>
</feature>
<dbReference type="InterPro" id="IPR009057">
    <property type="entry name" value="Homeodomain-like_sf"/>
</dbReference>
<keyword evidence="3" id="KW-0804">Transcription</keyword>
<dbReference type="Pfam" id="PF16859">
    <property type="entry name" value="TetR_C_11"/>
    <property type="match status" value="1"/>
</dbReference>
<dbReference type="EMBL" id="BAAAHP010000264">
    <property type="protein sequence ID" value="GAA0904523.1"/>
    <property type="molecule type" value="Genomic_DNA"/>
</dbReference>
<evidence type="ECO:0000256" key="3">
    <source>
        <dbReference type="ARBA" id="ARBA00023163"/>
    </source>
</evidence>
<sequence>MPYSAAVGEIRKRQPTGAAVLQADVTEAITEAVLDELADTGYGKLSMEAVARRAGVGKSALYRRWPSKQEMVMAVVADFSIDRAAAPDTGSLRGDLAGLVHAFTEWLTHPRISRILPDLAAEGVRNAELAEAVRAAIGGPRRTIGAAVLQRAIARGELPADTDLELALDLIAAPVYWRLSVRGAPVEPGYLDAVADAVLRALTGRMAP</sequence>
<dbReference type="SUPFAM" id="SSF48498">
    <property type="entry name" value="Tetracyclin repressor-like, C-terminal domain"/>
    <property type="match status" value="1"/>
</dbReference>
<proteinExistence type="predicted"/>
<dbReference type="PANTHER" id="PTHR30055:SF148">
    <property type="entry name" value="TETR-FAMILY TRANSCRIPTIONAL REGULATOR"/>
    <property type="match status" value="1"/>
</dbReference>
<evidence type="ECO:0000256" key="1">
    <source>
        <dbReference type="ARBA" id="ARBA00023015"/>
    </source>
</evidence>
<evidence type="ECO:0000313" key="6">
    <source>
        <dbReference type="EMBL" id="GAA0904523.1"/>
    </source>
</evidence>
<gene>
    <name evidence="6" type="ORF">GCM10009559_72420</name>
</gene>
<dbReference type="Gene3D" id="1.10.10.60">
    <property type="entry name" value="Homeodomain-like"/>
    <property type="match status" value="1"/>
</dbReference>
<dbReference type="PANTHER" id="PTHR30055">
    <property type="entry name" value="HTH-TYPE TRANSCRIPTIONAL REGULATOR RUTR"/>
    <property type="match status" value="1"/>
</dbReference>
<dbReference type="Gene3D" id="1.10.357.10">
    <property type="entry name" value="Tetracycline Repressor, domain 2"/>
    <property type="match status" value="1"/>
</dbReference>
<comment type="caution">
    <text evidence="6">The sequence shown here is derived from an EMBL/GenBank/DDBJ whole genome shotgun (WGS) entry which is preliminary data.</text>
</comment>
<reference evidence="7" key="1">
    <citation type="journal article" date="2019" name="Int. J. Syst. Evol. Microbiol.">
        <title>The Global Catalogue of Microorganisms (GCM) 10K type strain sequencing project: providing services to taxonomists for standard genome sequencing and annotation.</title>
        <authorList>
            <consortium name="The Broad Institute Genomics Platform"/>
            <consortium name="The Broad Institute Genome Sequencing Center for Infectious Disease"/>
            <person name="Wu L."/>
            <person name="Ma J."/>
        </authorList>
    </citation>
    <scope>NUCLEOTIDE SEQUENCE [LARGE SCALE GENOMIC DNA]</scope>
    <source>
        <strain evidence="7">JCM 11117</strain>
    </source>
</reference>
<dbReference type="Proteomes" id="UP001499967">
    <property type="component" value="Unassembled WGS sequence"/>
</dbReference>
<evidence type="ECO:0000256" key="4">
    <source>
        <dbReference type="PROSITE-ProRule" id="PRU00335"/>
    </source>
</evidence>
<protein>
    <submittedName>
        <fullName evidence="6">TetR/AcrR family transcriptional regulator</fullName>
    </submittedName>
</protein>
<dbReference type="SUPFAM" id="SSF46689">
    <property type="entry name" value="Homeodomain-like"/>
    <property type="match status" value="1"/>
</dbReference>
<evidence type="ECO:0000313" key="7">
    <source>
        <dbReference type="Proteomes" id="UP001499967"/>
    </source>
</evidence>
<name>A0ABP3YSM0_9PSEU</name>
<dbReference type="Pfam" id="PF00440">
    <property type="entry name" value="TetR_N"/>
    <property type="match status" value="1"/>
</dbReference>
<keyword evidence="7" id="KW-1185">Reference proteome</keyword>
<feature type="DNA-binding region" description="H-T-H motif" evidence="4">
    <location>
        <begin position="46"/>
        <end position="65"/>
    </location>
</feature>
<keyword evidence="1" id="KW-0805">Transcription regulation</keyword>
<dbReference type="InterPro" id="IPR050109">
    <property type="entry name" value="HTH-type_TetR-like_transc_reg"/>
</dbReference>
<dbReference type="InterPro" id="IPR011075">
    <property type="entry name" value="TetR_C"/>
</dbReference>
<dbReference type="InterPro" id="IPR001647">
    <property type="entry name" value="HTH_TetR"/>
</dbReference>
<accession>A0ABP3YSM0</accession>
<dbReference type="InterPro" id="IPR036271">
    <property type="entry name" value="Tet_transcr_reg_TetR-rel_C_sf"/>
</dbReference>
<dbReference type="PROSITE" id="PS50977">
    <property type="entry name" value="HTH_TETR_2"/>
    <property type="match status" value="1"/>
</dbReference>
<evidence type="ECO:0000256" key="2">
    <source>
        <dbReference type="ARBA" id="ARBA00023125"/>
    </source>
</evidence>